<dbReference type="Pfam" id="PF05340">
    <property type="entry name" value="DUF740"/>
    <property type="match status" value="1"/>
</dbReference>
<dbReference type="EMBL" id="JAWXYG010000003">
    <property type="protein sequence ID" value="KAK4276737.1"/>
    <property type="molecule type" value="Genomic_DNA"/>
</dbReference>
<dbReference type="InterPro" id="IPR008004">
    <property type="entry name" value="OCTOPUS-like"/>
</dbReference>
<evidence type="ECO:0000313" key="3">
    <source>
        <dbReference type="Proteomes" id="UP001293593"/>
    </source>
</evidence>
<reference evidence="2" key="1">
    <citation type="submission" date="2023-10" db="EMBL/GenBank/DDBJ databases">
        <title>Chromosome-level genome of the transformable northern wattle, Acacia crassicarpa.</title>
        <authorList>
            <person name="Massaro I."/>
            <person name="Sinha N.R."/>
            <person name="Poethig S."/>
            <person name="Leichty A.R."/>
        </authorList>
    </citation>
    <scope>NUCLEOTIDE SEQUENCE</scope>
    <source>
        <strain evidence="2">Acra3RX</strain>
        <tissue evidence="2">Leaf</tissue>
    </source>
</reference>
<gene>
    <name evidence="2" type="ORF">QN277_014850</name>
</gene>
<dbReference type="Proteomes" id="UP001293593">
    <property type="component" value="Unassembled WGS sequence"/>
</dbReference>
<keyword evidence="3" id="KW-1185">Reference proteome</keyword>
<feature type="region of interest" description="Disordered" evidence="1">
    <location>
        <begin position="118"/>
        <end position="144"/>
    </location>
</feature>
<name>A0AAE1JYI4_9FABA</name>
<comment type="caution">
    <text evidence="2">The sequence shown here is derived from an EMBL/GenBank/DDBJ whole genome shotgun (WGS) entry which is preliminary data.</text>
</comment>
<evidence type="ECO:0000256" key="1">
    <source>
        <dbReference type="SAM" id="MobiDB-lite"/>
    </source>
</evidence>
<sequence>MNKNGYRYEKSCCYFHPKHEVVGVCPLCLNERLLVLAAKQGLNPSTSTSKIHTSAHRKTQTSSIHKIFAFGSLFSRPDSQHWKSQTYQYDDSSPSPEAFAESFISIKFEKNGMASWEKNSAATTTNDTRESKNKVPPETTKSVIEHGKSGDTLRWRKKIGHIFHLMRWKRPTTKSNVEGGTKKVRKGWMRTSLTKRRTIE</sequence>
<dbReference type="PANTHER" id="PTHR35995:SF1">
    <property type="entry name" value="OS04G0690500 PROTEIN"/>
    <property type="match status" value="1"/>
</dbReference>
<protein>
    <submittedName>
        <fullName evidence="2">Uncharacterized protein</fullName>
    </submittedName>
</protein>
<evidence type="ECO:0000313" key="2">
    <source>
        <dbReference type="EMBL" id="KAK4276737.1"/>
    </source>
</evidence>
<dbReference type="AlphaFoldDB" id="A0AAE1JYI4"/>
<dbReference type="PANTHER" id="PTHR35995">
    <property type="entry name" value="OS04G0690500 PROTEIN"/>
    <property type="match status" value="1"/>
</dbReference>
<accession>A0AAE1JYI4</accession>
<organism evidence="2 3">
    <name type="scientific">Acacia crassicarpa</name>
    <name type="common">northern wattle</name>
    <dbReference type="NCBI Taxonomy" id="499986"/>
    <lineage>
        <taxon>Eukaryota</taxon>
        <taxon>Viridiplantae</taxon>
        <taxon>Streptophyta</taxon>
        <taxon>Embryophyta</taxon>
        <taxon>Tracheophyta</taxon>
        <taxon>Spermatophyta</taxon>
        <taxon>Magnoliopsida</taxon>
        <taxon>eudicotyledons</taxon>
        <taxon>Gunneridae</taxon>
        <taxon>Pentapetalae</taxon>
        <taxon>rosids</taxon>
        <taxon>fabids</taxon>
        <taxon>Fabales</taxon>
        <taxon>Fabaceae</taxon>
        <taxon>Caesalpinioideae</taxon>
        <taxon>mimosoid clade</taxon>
        <taxon>Acacieae</taxon>
        <taxon>Acacia</taxon>
    </lineage>
</organism>
<proteinExistence type="predicted"/>